<gene>
    <name evidence="2" type="ORF">ABID43_005058</name>
</gene>
<accession>A0ABV2LFI6</accession>
<dbReference type="EMBL" id="JBEPMM010000029">
    <property type="protein sequence ID" value="MET3695490.1"/>
    <property type="molecule type" value="Genomic_DNA"/>
</dbReference>
<protein>
    <submittedName>
        <fullName evidence="2">Uncharacterized protein</fullName>
    </submittedName>
</protein>
<evidence type="ECO:0000313" key="3">
    <source>
        <dbReference type="Proteomes" id="UP001549145"/>
    </source>
</evidence>
<feature type="region of interest" description="Disordered" evidence="1">
    <location>
        <begin position="1"/>
        <end position="46"/>
    </location>
</feature>
<reference evidence="2 3" key="1">
    <citation type="submission" date="2024-06" db="EMBL/GenBank/DDBJ databases">
        <title>Genomic Encyclopedia of Type Strains, Phase IV (KMG-IV): sequencing the most valuable type-strain genomes for metagenomic binning, comparative biology and taxonomic classification.</title>
        <authorList>
            <person name="Goeker M."/>
        </authorList>
    </citation>
    <scope>NUCLEOTIDE SEQUENCE [LARGE SCALE GENOMIC DNA]</scope>
    <source>
        <strain evidence="2 3">DSM 21331</strain>
    </source>
</reference>
<name>A0ABV2LFI6_9HYPH</name>
<keyword evidence="3" id="KW-1185">Reference proteome</keyword>
<comment type="caution">
    <text evidence="2">The sequence shown here is derived from an EMBL/GenBank/DDBJ whole genome shotgun (WGS) entry which is preliminary data.</text>
</comment>
<feature type="compositionally biased region" description="Low complexity" evidence="1">
    <location>
        <begin position="18"/>
        <end position="32"/>
    </location>
</feature>
<evidence type="ECO:0000313" key="2">
    <source>
        <dbReference type="EMBL" id="MET3695490.1"/>
    </source>
</evidence>
<dbReference type="Proteomes" id="UP001549145">
    <property type="component" value="Unassembled WGS sequence"/>
</dbReference>
<evidence type="ECO:0000256" key="1">
    <source>
        <dbReference type="SAM" id="MobiDB-lite"/>
    </source>
</evidence>
<sequence>MSMMFSAIRSETSEEADSAAAGVATTTRGTHAPAASAPVDSVDRAASRGGEAAVECASDPVGAVTAFIAASQSRSGPGCGLVA</sequence>
<proteinExistence type="predicted"/>
<organism evidence="2 3">
    <name type="scientific">Methylobacterium goesingense</name>
    <dbReference type="NCBI Taxonomy" id="243690"/>
    <lineage>
        <taxon>Bacteria</taxon>
        <taxon>Pseudomonadati</taxon>
        <taxon>Pseudomonadota</taxon>
        <taxon>Alphaproteobacteria</taxon>
        <taxon>Hyphomicrobiales</taxon>
        <taxon>Methylobacteriaceae</taxon>
        <taxon>Methylobacterium</taxon>
    </lineage>
</organism>